<evidence type="ECO:0000313" key="2">
    <source>
        <dbReference type="EMBL" id="CAH2242653.1"/>
    </source>
</evidence>
<reference evidence="2" key="1">
    <citation type="submission" date="2022-03" db="EMBL/GenBank/DDBJ databases">
        <authorList>
            <person name="Lindestad O."/>
        </authorList>
    </citation>
    <scope>NUCLEOTIDE SEQUENCE</scope>
</reference>
<organism evidence="2 3">
    <name type="scientific">Pararge aegeria aegeria</name>
    <dbReference type="NCBI Taxonomy" id="348720"/>
    <lineage>
        <taxon>Eukaryota</taxon>
        <taxon>Metazoa</taxon>
        <taxon>Ecdysozoa</taxon>
        <taxon>Arthropoda</taxon>
        <taxon>Hexapoda</taxon>
        <taxon>Insecta</taxon>
        <taxon>Pterygota</taxon>
        <taxon>Neoptera</taxon>
        <taxon>Endopterygota</taxon>
        <taxon>Lepidoptera</taxon>
        <taxon>Glossata</taxon>
        <taxon>Ditrysia</taxon>
        <taxon>Papilionoidea</taxon>
        <taxon>Nymphalidae</taxon>
        <taxon>Satyrinae</taxon>
        <taxon>Satyrini</taxon>
        <taxon>Parargina</taxon>
        <taxon>Pararge</taxon>
    </lineage>
</organism>
<comment type="caution">
    <text evidence="2">The sequence shown here is derived from an EMBL/GenBank/DDBJ whole genome shotgun (WGS) entry which is preliminary data.</text>
</comment>
<evidence type="ECO:0000313" key="3">
    <source>
        <dbReference type="Proteomes" id="UP000838756"/>
    </source>
</evidence>
<protein>
    <submittedName>
        <fullName evidence="2">Jg8472 protein</fullName>
    </submittedName>
</protein>
<proteinExistence type="predicted"/>
<dbReference type="AlphaFoldDB" id="A0A8S4RXU5"/>
<dbReference type="EMBL" id="CAKXAJ010025670">
    <property type="protein sequence ID" value="CAH2242653.1"/>
    <property type="molecule type" value="Genomic_DNA"/>
</dbReference>
<gene>
    <name evidence="2" type="primary">jg8472</name>
    <name evidence="2" type="ORF">PAEG_LOCUS18894</name>
</gene>
<name>A0A8S4RXU5_9NEOP</name>
<sequence>MQEHILPSIALCPSTCDLVATPHVPVIKPATTPFRSEHGNATMLLSGSKKPDGSTSPDKVTVTNSSTTTKRFIDIPLLQSGLSVNKIIIVMIILTNRRPGVPQSTVLGRLPSAAPRDSQRL</sequence>
<evidence type="ECO:0000256" key="1">
    <source>
        <dbReference type="SAM" id="MobiDB-lite"/>
    </source>
</evidence>
<accession>A0A8S4RXU5</accession>
<keyword evidence="3" id="KW-1185">Reference proteome</keyword>
<dbReference type="Proteomes" id="UP000838756">
    <property type="component" value="Unassembled WGS sequence"/>
</dbReference>
<feature type="region of interest" description="Disordered" evidence="1">
    <location>
        <begin position="101"/>
        <end position="121"/>
    </location>
</feature>
<feature type="region of interest" description="Disordered" evidence="1">
    <location>
        <begin position="30"/>
        <end position="63"/>
    </location>
</feature>